<dbReference type="Proteomes" id="UP000015101">
    <property type="component" value="Unassembled WGS sequence"/>
</dbReference>
<dbReference type="CTD" id="20200384"/>
<dbReference type="EMBL" id="AMQM01001551">
    <property type="status" value="NOT_ANNOTATED_CDS"/>
    <property type="molecule type" value="Genomic_DNA"/>
</dbReference>
<reference evidence="3" key="3">
    <citation type="submission" date="2015-06" db="UniProtKB">
        <authorList>
            <consortium name="EnsemblMetazoa"/>
        </authorList>
    </citation>
    <scope>IDENTIFICATION</scope>
</reference>
<proteinExistence type="predicted"/>
<evidence type="ECO:0000313" key="4">
    <source>
        <dbReference type="Proteomes" id="UP000015101"/>
    </source>
</evidence>
<keyword evidence="1" id="KW-0732">Signal</keyword>
<evidence type="ECO:0000313" key="3">
    <source>
        <dbReference type="EnsemblMetazoa" id="HelroP164120"/>
    </source>
</evidence>
<protein>
    <submittedName>
        <fullName evidence="2 3">Uncharacterized protein</fullName>
    </submittedName>
</protein>
<reference evidence="2 4" key="2">
    <citation type="journal article" date="2013" name="Nature">
        <title>Insights into bilaterian evolution from three spiralian genomes.</title>
        <authorList>
            <person name="Simakov O."/>
            <person name="Marletaz F."/>
            <person name="Cho S.J."/>
            <person name="Edsinger-Gonzales E."/>
            <person name="Havlak P."/>
            <person name="Hellsten U."/>
            <person name="Kuo D.H."/>
            <person name="Larsson T."/>
            <person name="Lv J."/>
            <person name="Arendt D."/>
            <person name="Savage R."/>
            <person name="Osoegawa K."/>
            <person name="de Jong P."/>
            <person name="Grimwood J."/>
            <person name="Chapman J.A."/>
            <person name="Shapiro H."/>
            <person name="Aerts A."/>
            <person name="Otillar R.P."/>
            <person name="Terry A.Y."/>
            <person name="Boore J.L."/>
            <person name="Grigoriev I.V."/>
            <person name="Lindberg D.R."/>
            <person name="Seaver E.C."/>
            <person name="Weisblat D.A."/>
            <person name="Putnam N.H."/>
            <person name="Rokhsar D.S."/>
        </authorList>
    </citation>
    <scope>NUCLEOTIDE SEQUENCE</scope>
</reference>
<reference evidence="4" key="1">
    <citation type="submission" date="2012-12" db="EMBL/GenBank/DDBJ databases">
        <authorList>
            <person name="Hellsten U."/>
            <person name="Grimwood J."/>
            <person name="Chapman J.A."/>
            <person name="Shapiro H."/>
            <person name="Aerts A."/>
            <person name="Otillar R.P."/>
            <person name="Terry A.Y."/>
            <person name="Boore J.L."/>
            <person name="Simakov O."/>
            <person name="Marletaz F."/>
            <person name="Cho S.-J."/>
            <person name="Edsinger-Gonzales E."/>
            <person name="Havlak P."/>
            <person name="Kuo D.-H."/>
            <person name="Larsson T."/>
            <person name="Lv J."/>
            <person name="Arendt D."/>
            <person name="Savage R."/>
            <person name="Osoegawa K."/>
            <person name="de Jong P."/>
            <person name="Lindberg D.R."/>
            <person name="Seaver E.C."/>
            <person name="Weisblat D.A."/>
            <person name="Putnam N.H."/>
            <person name="Grigoriev I.V."/>
            <person name="Rokhsar D.S."/>
        </authorList>
    </citation>
    <scope>NUCLEOTIDE SEQUENCE</scope>
</reference>
<organism evidence="3 4">
    <name type="scientific">Helobdella robusta</name>
    <name type="common">Californian leech</name>
    <dbReference type="NCBI Taxonomy" id="6412"/>
    <lineage>
        <taxon>Eukaryota</taxon>
        <taxon>Metazoa</taxon>
        <taxon>Spiralia</taxon>
        <taxon>Lophotrochozoa</taxon>
        <taxon>Annelida</taxon>
        <taxon>Clitellata</taxon>
        <taxon>Hirudinea</taxon>
        <taxon>Rhynchobdellida</taxon>
        <taxon>Glossiphoniidae</taxon>
        <taxon>Helobdella</taxon>
    </lineage>
</organism>
<dbReference type="AlphaFoldDB" id="T1EUY4"/>
<gene>
    <name evidence="3" type="primary">20200384</name>
    <name evidence="2" type="ORF">HELRODRAFT_164120</name>
</gene>
<keyword evidence="4" id="KW-1185">Reference proteome</keyword>
<feature type="signal peptide" evidence="1">
    <location>
        <begin position="1"/>
        <end position="19"/>
    </location>
</feature>
<evidence type="ECO:0000256" key="1">
    <source>
        <dbReference type="SAM" id="SignalP"/>
    </source>
</evidence>
<dbReference type="EMBL" id="KB097571">
    <property type="protein sequence ID" value="ESN94303.1"/>
    <property type="molecule type" value="Genomic_DNA"/>
</dbReference>
<evidence type="ECO:0000313" key="2">
    <source>
        <dbReference type="EMBL" id="ESN94303.1"/>
    </source>
</evidence>
<name>T1EUY4_HELRO</name>
<dbReference type="GeneID" id="20200384"/>
<dbReference type="PANTHER" id="PTHR46409:SF1">
    <property type="entry name" value="HTH PSQ-TYPE DOMAIN-CONTAINING PROTEIN"/>
    <property type="match status" value="1"/>
</dbReference>
<sequence>MRLRTNLSLLFVSASGSSSTDISDEHEIRIIETPRRSGKETQQMRELPNLNTDLLSTDQKYLYQMCFAISAELANFIMKVYAPTWFDIKTKSSCKYGSIHVFNMLVTEASTSVCGPEARDKFIRTRIKARQDIQIVNTKSQYFGKKEGAETLELRH</sequence>
<dbReference type="HOGENOM" id="CLU_1688668_0_0_1"/>
<dbReference type="KEGG" id="hro:HELRODRAFT_164120"/>
<feature type="chain" id="PRO_5010980101" evidence="1">
    <location>
        <begin position="20"/>
        <end position="156"/>
    </location>
</feature>
<dbReference type="EnsemblMetazoa" id="HelroT164120">
    <property type="protein sequence ID" value="HelroP164120"/>
    <property type="gene ID" value="HelroG164120"/>
</dbReference>
<dbReference type="RefSeq" id="XP_009027395.1">
    <property type="nucleotide sequence ID" value="XM_009029147.1"/>
</dbReference>
<accession>T1EUY4</accession>
<dbReference type="PANTHER" id="PTHR46409">
    <property type="entry name" value="HTH PSQ-TYPE DOMAIN-CONTAINING PROTEIN"/>
    <property type="match status" value="1"/>
</dbReference>
<dbReference type="OrthoDB" id="6617942at2759"/>
<dbReference type="InParanoid" id="T1EUY4"/>